<protein>
    <recommendedName>
        <fullName evidence="4">F-box domain-containing protein</fullName>
    </recommendedName>
</protein>
<dbReference type="Gramene" id="PNW89081">
    <property type="protein sequence ID" value="PNW89081"/>
    <property type="gene ID" value="CHLRE_01g065457v5"/>
</dbReference>
<dbReference type="Proteomes" id="UP000006906">
    <property type="component" value="Chromosome 1"/>
</dbReference>
<dbReference type="GeneID" id="5725751"/>
<dbReference type="KEGG" id="cre:CHLRE_01g065457v5"/>
<sequence length="724" mass="74630">MQPHLELADDVLDRIFLHLSPNELSSSIRLLSKSWAARYAYMTHISLRVAVPRHAFRWRFTVAIAAALPLRTRRELLCATAASGDVSNLEHALEVTGLDLGAAATATALLAAAACAEPPGGMAVTAFLLHRMGRSQQHQQDTRSGWLGQLCQRCHAWCSSGSKASLVEVVEPALCAAAAAGWKESCALLLGRLMGGGAGQCSSADTEGHGEELIEAETSAQIPDIGRRQQQPLVLPTTIALSRHIGKAVLAALRGGHLPLAALLQEQQHQLHQGRRPQLQRLQSQAAMVEVAANTAAASGAAAGDGAMAATTGDEWAALLEAAAAGLALRPLQLVVLCGGDLRKATAWVQEQTAQMTDSELAAAAAAAAAAHTRQLATWQLSAVVSAAAGSLQAVGSWADKLDWLTTEPPRGLGFPRPAAAAVAVVASAGSGMEAAEVALQRLQWLRGAGYPLDPRVVVGAAARRSDLRLLEALLRDPSGHVRPGREAAYAAAAAAARTAVLPPPADATDAVGEMEGAYGHGQVACGMSKVSGVPALRLLHKYGCAIEPYGTLLVAAESGDLAAVRWLLTGQQDEQEAPEEGGEHNRGGATTTSPVASQVRLDAEVMGAAASSGHVPLMSWLLRRRGCAMDRDTFRRCAAGGSVAALRWLAAAGCDIGDDGGAYAAAAGQGDRLVAAALQQLGCRRPAGAEGANTATTTGYARSGGMRLSGGAGGYGVRPPSLA</sequence>
<dbReference type="EMBL" id="CM008962">
    <property type="protein sequence ID" value="PNW89081.1"/>
    <property type="molecule type" value="Genomic_DNA"/>
</dbReference>
<name>A0A2K3E8H5_CHLRE</name>
<keyword evidence="3" id="KW-1185">Reference proteome</keyword>
<feature type="region of interest" description="Disordered" evidence="1">
    <location>
        <begin position="573"/>
        <end position="594"/>
    </location>
</feature>
<gene>
    <name evidence="2" type="ORF">CHLRE_01g065457v5</name>
</gene>
<dbReference type="RefSeq" id="XP_042928991.1">
    <property type="nucleotide sequence ID" value="XM_043059077.1"/>
</dbReference>
<proteinExistence type="predicted"/>
<organism evidence="2 3">
    <name type="scientific">Chlamydomonas reinhardtii</name>
    <name type="common">Chlamydomonas smithii</name>
    <dbReference type="NCBI Taxonomy" id="3055"/>
    <lineage>
        <taxon>Eukaryota</taxon>
        <taxon>Viridiplantae</taxon>
        <taxon>Chlorophyta</taxon>
        <taxon>core chlorophytes</taxon>
        <taxon>Chlorophyceae</taxon>
        <taxon>CS clade</taxon>
        <taxon>Chlamydomonadales</taxon>
        <taxon>Chlamydomonadaceae</taxon>
        <taxon>Chlamydomonas</taxon>
    </lineage>
</organism>
<dbReference type="GO" id="GO:0016020">
    <property type="term" value="C:membrane"/>
    <property type="evidence" value="ECO:0000318"/>
    <property type="project" value="GO_Central"/>
</dbReference>
<dbReference type="OrthoDB" id="10585957at2759"/>
<evidence type="ECO:0000256" key="1">
    <source>
        <dbReference type="SAM" id="MobiDB-lite"/>
    </source>
</evidence>
<dbReference type="AlphaFoldDB" id="A0A2K3E8H5"/>
<evidence type="ECO:0000313" key="2">
    <source>
        <dbReference type="EMBL" id="PNW89081.1"/>
    </source>
</evidence>
<dbReference type="GO" id="GO:0005783">
    <property type="term" value="C:endoplasmic reticulum"/>
    <property type="evidence" value="ECO:0000318"/>
    <property type="project" value="GO_Central"/>
</dbReference>
<dbReference type="PANTHER" id="PTHR12393">
    <property type="entry name" value="SPHINGOMYELIN PHOSPHODIESTERASE RELATED"/>
    <property type="match status" value="1"/>
</dbReference>
<reference evidence="2 3" key="1">
    <citation type="journal article" date="2007" name="Science">
        <title>The Chlamydomonas genome reveals the evolution of key animal and plant functions.</title>
        <authorList>
            <person name="Merchant S.S."/>
            <person name="Prochnik S.E."/>
            <person name="Vallon O."/>
            <person name="Harris E.H."/>
            <person name="Karpowicz S.J."/>
            <person name="Witman G.B."/>
            <person name="Terry A."/>
            <person name="Salamov A."/>
            <person name="Fritz-Laylin L.K."/>
            <person name="Marechal-Drouard L."/>
            <person name="Marshall W.F."/>
            <person name="Qu L.H."/>
            <person name="Nelson D.R."/>
            <person name="Sanderfoot A.A."/>
            <person name="Spalding M.H."/>
            <person name="Kapitonov V.V."/>
            <person name="Ren Q."/>
            <person name="Ferris P."/>
            <person name="Lindquist E."/>
            <person name="Shapiro H."/>
            <person name="Lucas S.M."/>
            <person name="Grimwood J."/>
            <person name="Schmutz J."/>
            <person name="Cardol P."/>
            <person name="Cerutti H."/>
            <person name="Chanfreau G."/>
            <person name="Chen C.L."/>
            <person name="Cognat V."/>
            <person name="Croft M.T."/>
            <person name="Dent R."/>
            <person name="Dutcher S."/>
            <person name="Fernandez E."/>
            <person name="Fukuzawa H."/>
            <person name="Gonzalez-Ballester D."/>
            <person name="Gonzalez-Halphen D."/>
            <person name="Hallmann A."/>
            <person name="Hanikenne M."/>
            <person name="Hippler M."/>
            <person name="Inwood W."/>
            <person name="Jabbari K."/>
            <person name="Kalanon M."/>
            <person name="Kuras R."/>
            <person name="Lefebvre P.A."/>
            <person name="Lemaire S.D."/>
            <person name="Lobanov A.V."/>
            <person name="Lohr M."/>
            <person name="Manuell A."/>
            <person name="Meier I."/>
            <person name="Mets L."/>
            <person name="Mittag M."/>
            <person name="Mittelmeier T."/>
            <person name="Moroney J.V."/>
            <person name="Moseley J."/>
            <person name="Napoli C."/>
            <person name="Nedelcu A.M."/>
            <person name="Niyogi K."/>
            <person name="Novoselov S.V."/>
            <person name="Paulsen I.T."/>
            <person name="Pazour G."/>
            <person name="Purton S."/>
            <person name="Ral J.P."/>
            <person name="Riano-Pachon D.M."/>
            <person name="Riekhof W."/>
            <person name="Rymarquis L."/>
            <person name="Schroda M."/>
            <person name="Stern D."/>
            <person name="Umen J."/>
            <person name="Willows R."/>
            <person name="Wilson N."/>
            <person name="Zimmer S.L."/>
            <person name="Allmer J."/>
            <person name="Balk J."/>
            <person name="Bisova K."/>
            <person name="Chen C.J."/>
            <person name="Elias M."/>
            <person name="Gendler K."/>
            <person name="Hauser C."/>
            <person name="Lamb M.R."/>
            <person name="Ledford H."/>
            <person name="Long J.C."/>
            <person name="Minagawa J."/>
            <person name="Page M.D."/>
            <person name="Pan J."/>
            <person name="Pootakham W."/>
            <person name="Roje S."/>
            <person name="Rose A."/>
            <person name="Stahlberg E."/>
            <person name="Terauchi A.M."/>
            <person name="Yang P."/>
            <person name="Ball S."/>
            <person name="Bowler C."/>
            <person name="Dieckmann C.L."/>
            <person name="Gladyshev V.N."/>
            <person name="Green P."/>
            <person name="Jorgensen R."/>
            <person name="Mayfield S."/>
            <person name="Mueller-Roeber B."/>
            <person name="Rajamani S."/>
            <person name="Sayre R.T."/>
            <person name="Brokstein P."/>
            <person name="Dubchak I."/>
            <person name="Goodstein D."/>
            <person name="Hornick L."/>
            <person name="Huang Y.W."/>
            <person name="Jhaveri J."/>
            <person name="Luo Y."/>
            <person name="Martinez D."/>
            <person name="Ngau W.C."/>
            <person name="Otillar B."/>
            <person name="Poliakov A."/>
            <person name="Porter A."/>
            <person name="Szajkowski L."/>
            <person name="Werner G."/>
            <person name="Zhou K."/>
            <person name="Grigoriev I.V."/>
            <person name="Rokhsar D.S."/>
            <person name="Grossman A.R."/>
        </authorList>
    </citation>
    <scope>NUCLEOTIDE SEQUENCE [LARGE SCALE GENOMIC DNA]</scope>
    <source>
        <strain evidence="3">CC-503</strain>
    </source>
</reference>
<dbReference type="GO" id="GO:0030149">
    <property type="term" value="P:sphingolipid catabolic process"/>
    <property type="evidence" value="ECO:0000318"/>
    <property type="project" value="GO_Central"/>
</dbReference>
<dbReference type="InParanoid" id="A0A2K3E8H5"/>
<dbReference type="GO" id="GO:0046513">
    <property type="term" value="P:ceramide biosynthetic process"/>
    <property type="evidence" value="ECO:0000318"/>
    <property type="project" value="GO_Central"/>
</dbReference>
<evidence type="ECO:0008006" key="4">
    <source>
        <dbReference type="Google" id="ProtNLM"/>
    </source>
</evidence>
<dbReference type="ExpressionAtlas" id="A0A2K3E8H5">
    <property type="expression patterns" value="baseline and differential"/>
</dbReference>
<evidence type="ECO:0000313" key="3">
    <source>
        <dbReference type="Proteomes" id="UP000006906"/>
    </source>
</evidence>
<accession>A0A2K3E8H5</accession>
<dbReference type="GO" id="GO:0071944">
    <property type="term" value="C:cell periphery"/>
    <property type="evidence" value="ECO:0000318"/>
    <property type="project" value="GO_Central"/>
</dbReference>
<dbReference type="GO" id="GO:0004620">
    <property type="term" value="F:phospholipase activity"/>
    <property type="evidence" value="ECO:0000318"/>
    <property type="project" value="GO_Central"/>
</dbReference>
<dbReference type="PANTHER" id="PTHR12393:SF6">
    <property type="entry name" value="SPHINGOMYELIN PHOSPHODIESTERASE 2"/>
    <property type="match status" value="1"/>
</dbReference>